<dbReference type="InterPro" id="IPR017585">
    <property type="entry name" value="SAF_FlgA"/>
</dbReference>
<keyword evidence="1" id="KW-0574">Periplasm</keyword>
<evidence type="ECO:0000256" key="1">
    <source>
        <dbReference type="RuleBase" id="RU362063"/>
    </source>
</evidence>
<dbReference type="PANTHER" id="PTHR36307:SF1">
    <property type="entry name" value="FLAGELLA BASAL BODY P-RING FORMATION PROTEIN FLGA"/>
    <property type="match status" value="1"/>
</dbReference>
<evidence type="ECO:0000256" key="2">
    <source>
        <dbReference type="SAM" id="Phobius"/>
    </source>
</evidence>
<dbReference type="GO" id="GO:0044780">
    <property type="term" value="P:bacterial-type flagellum assembly"/>
    <property type="evidence" value="ECO:0007669"/>
    <property type="project" value="InterPro"/>
</dbReference>
<dbReference type="NCBIfam" id="TIGR03170">
    <property type="entry name" value="flgA_cterm"/>
    <property type="match status" value="1"/>
</dbReference>
<keyword evidence="4" id="KW-0282">Flagellum</keyword>
<dbReference type="Pfam" id="PF13144">
    <property type="entry name" value="ChapFlgA"/>
    <property type="match status" value="1"/>
</dbReference>
<keyword evidence="4" id="KW-0969">Cilium</keyword>
<gene>
    <name evidence="4" type="primary">flgA</name>
    <name evidence="4" type="ORF">CQA53_08705</name>
</gene>
<reference evidence="4 5" key="1">
    <citation type="submission" date="2018-04" db="EMBL/GenBank/DDBJ databases">
        <title>Novel Campyloabacter and Helicobacter Species and Strains.</title>
        <authorList>
            <person name="Mannion A.J."/>
            <person name="Shen Z."/>
            <person name="Fox J.G."/>
        </authorList>
    </citation>
    <scope>NUCLEOTIDE SEQUENCE [LARGE SCALE GENOMIC DNA]</scope>
    <source>
        <strain evidence="4 5">MIT 17-337</strain>
    </source>
</reference>
<dbReference type="RefSeq" id="WP_115543622.1">
    <property type="nucleotide sequence ID" value="NZ_NXLQ01000025.1"/>
</dbReference>
<keyword evidence="2" id="KW-0812">Transmembrane</keyword>
<keyword evidence="2" id="KW-1133">Transmembrane helix</keyword>
<name>A0A3D8IF97_9HELI</name>
<dbReference type="Proteomes" id="UP000256379">
    <property type="component" value="Unassembled WGS sequence"/>
</dbReference>
<organism evidence="4 5">
    <name type="scientific">Helicobacter didelphidarum</name>
    <dbReference type="NCBI Taxonomy" id="2040648"/>
    <lineage>
        <taxon>Bacteria</taxon>
        <taxon>Pseudomonadati</taxon>
        <taxon>Campylobacterota</taxon>
        <taxon>Epsilonproteobacteria</taxon>
        <taxon>Campylobacterales</taxon>
        <taxon>Helicobacteraceae</taxon>
        <taxon>Helicobacter</taxon>
    </lineage>
</organism>
<dbReference type="GO" id="GO:0042597">
    <property type="term" value="C:periplasmic space"/>
    <property type="evidence" value="ECO:0007669"/>
    <property type="project" value="UniProtKB-SubCell"/>
</dbReference>
<comment type="similarity">
    <text evidence="1">Belongs to the FlgA family.</text>
</comment>
<comment type="caution">
    <text evidence="4">The sequence shown here is derived from an EMBL/GenBank/DDBJ whole genome shotgun (WGS) entry which is preliminary data.</text>
</comment>
<dbReference type="EMBL" id="NXLQ01000025">
    <property type="protein sequence ID" value="RDU63221.1"/>
    <property type="molecule type" value="Genomic_DNA"/>
</dbReference>
<keyword evidence="4" id="KW-0966">Cell projection</keyword>
<dbReference type="OrthoDB" id="5328705at2"/>
<dbReference type="InterPro" id="IPR039246">
    <property type="entry name" value="Flagellar_FlgA"/>
</dbReference>
<feature type="domain" description="Flagella basal body P-ring formation protein FlgA SAF" evidence="3">
    <location>
        <begin position="127"/>
        <end position="246"/>
    </location>
</feature>
<sequence>MLLKNNTTQKDIFCSPISLKKFTHKYKKILLLLFIGFTQIICLANNDNVVILKNYIKNEYSKTYPEIHIESISLITRNTLNLYNIELLSKNLNSIRNSNGYVTVSYKYNNKILQENIKYTIQANIRIYIASDNIPAKSNFNTAKFTERLQDFSILASIPATKAEILQSSAKVYIPANSIISRNKLSKRILIAKDSQVKIILRTDGIEAITTGKSVENGVMGDIIKIENLESKRTISGEVIGENIVLIR</sequence>
<keyword evidence="5" id="KW-1185">Reference proteome</keyword>
<evidence type="ECO:0000259" key="3">
    <source>
        <dbReference type="Pfam" id="PF13144"/>
    </source>
</evidence>
<keyword evidence="2" id="KW-0472">Membrane</keyword>
<dbReference type="Gene3D" id="2.30.30.760">
    <property type="match status" value="1"/>
</dbReference>
<accession>A0A3D8IF97</accession>
<comment type="subcellular location">
    <subcellularLocation>
        <location evidence="1">Periplasm</location>
    </subcellularLocation>
</comment>
<feature type="transmembrane region" description="Helical" evidence="2">
    <location>
        <begin position="29"/>
        <end position="46"/>
    </location>
</feature>
<dbReference type="AlphaFoldDB" id="A0A3D8IF97"/>
<evidence type="ECO:0000313" key="4">
    <source>
        <dbReference type="EMBL" id="RDU63221.1"/>
    </source>
</evidence>
<comment type="function">
    <text evidence="1">Involved in the assembly process of the P-ring formation. It may associate with FlgF on the rod constituting a structure essential for the P-ring assembly or may act as a modulator protein for the P-ring assembly.</text>
</comment>
<dbReference type="PANTHER" id="PTHR36307">
    <property type="entry name" value="FLAGELLA BASAL BODY P-RING FORMATION PROTEIN FLGA"/>
    <property type="match status" value="1"/>
</dbReference>
<evidence type="ECO:0000313" key="5">
    <source>
        <dbReference type="Proteomes" id="UP000256379"/>
    </source>
</evidence>
<protein>
    <recommendedName>
        <fullName evidence="1">Flagella basal body P-ring formation protein FlgA</fullName>
    </recommendedName>
</protein>
<keyword evidence="1" id="KW-1005">Bacterial flagellum biogenesis</keyword>
<proteinExistence type="inferred from homology"/>